<proteinExistence type="predicted"/>
<organism evidence="1">
    <name type="scientific">Ananas comosus var. bracteatus</name>
    <name type="common">red pineapple</name>
    <dbReference type="NCBI Taxonomy" id="296719"/>
    <lineage>
        <taxon>Eukaryota</taxon>
        <taxon>Viridiplantae</taxon>
        <taxon>Streptophyta</taxon>
        <taxon>Embryophyta</taxon>
        <taxon>Tracheophyta</taxon>
        <taxon>Spermatophyta</taxon>
        <taxon>Magnoliopsida</taxon>
        <taxon>Liliopsida</taxon>
        <taxon>Poales</taxon>
        <taxon>Bromeliaceae</taxon>
        <taxon>Bromelioideae</taxon>
        <taxon>Ananas</taxon>
    </lineage>
</organism>
<protein>
    <submittedName>
        <fullName evidence="1">Uncharacterized protein</fullName>
    </submittedName>
</protein>
<sequence>MGGEARAIIDRLYGHSLGGFEWIGTERGSSDWPCSEPFQIFWWVVDYVPTYGTCPEICGKKPCTKTRKNGIWLTLGLSSGGVVPVQGCACTGTRLMVVPVPPSELVPVQSRRAQQPEPRVWISWTLYRYKSPCTGTRGLISCSLNCRGLFAIVDFLLVPPRPRGLLLSLGPARGEEWKLGHTARMIGIAKSGVVGELRLSTRTECSQGLIAKRCGVEAWLKEGNVLYETLDLW</sequence>
<accession>A0A6V7P532</accession>
<dbReference type="AlphaFoldDB" id="A0A6V7P532"/>
<name>A0A6V7P532_ANACO</name>
<dbReference type="EMBL" id="LR862145">
    <property type="protein sequence ID" value="CAD1825949.1"/>
    <property type="molecule type" value="Genomic_DNA"/>
</dbReference>
<reference evidence="1" key="1">
    <citation type="submission" date="2020-07" db="EMBL/GenBank/DDBJ databases">
        <authorList>
            <person name="Lin J."/>
        </authorList>
    </citation>
    <scope>NUCLEOTIDE SEQUENCE</scope>
</reference>
<evidence type="ECO:0000313" key="1">
    <source>
        <dbReference type="EMBL" id="CAD1825949.1"/>
    </source>
</evidence>
<gene>
    <name evidence="1" type="ORF">CB5_LOCUS9160</name>
</gene>